<evidence type="ECO:0000259" key="2">
    <source>
        <dbReference type="PROSITE" id="PS51819"/>
    </source>
</evidence>
<dbReference type="PROSITE" id="PS00934">
    <property type="entry name" value="GLYOXALASE_I_1"/>
    <property type="match status" value="1"/>
</dbReference>
<reference evidence="3 4" key="1">
    <citation type="submission" date="2024-09" db="EMBL/GenBank/DDBJ databases">
        <title>Floridaenema gen nov. (Aerosakkonemataceae, Aerosakkonematales ord. nov., Cyanobacteria) from benthic tropical and subtropical fresh waters, with the description of four new species.</title>
        <authorList>
            <person name="Moretto J.A."/>
            <person name="Berthold D.E."/>
            <person name="Lefler F.W."/>
            <person name="Huang I.-S."/>
            <person name="Laughinghouse H. IV."/>
        </authorList>
    </citation>
    <scope>NUCLEOTIDE SEQUENCE [LARGE SCALE GENOMIC DNA]</scope>
    <source>
        <strain evidence="3 4">BLCC-F50</strain>
    </source>
</reference>
<dbReference type="EMBL" id="JBHFNR010000162">
    <property type="protein sequence ID" value="MFB2895642.1"/>
    <property type="molecule type" value="Genomic_DNA"/>
</dbReference>
<dbReference type="InterPro" id="IPR018146">
    <property type="entry name" value="Glyoxalase_1_CS"/>
</dbReference>
<dbReference type="InterPro" id="IPR051785">
    <property type="entry name" value="MMCE/EMCE_epimerase"/>
</dbReference>
<dbReference type="CDD" id="cd06587">
    <property type="entry name" value="VOC"/>
    <property type="match status" value="1"/>
</dbReference>
<dbReference type="PROSITE" id="PS51819">
    <property type="entry name" value="VOC"/>
    <property type="match status" value="2"/>
</dbReference>
<dbReference type="RefSeq" id="WP_413265279.1">
    <property type="nucleotide sequence ID" value="NZ_JBHFNR010000162.1"/>
</dbReference>
<organism evidence="3 4">
    <name type="scientific">Floridaenema flaviceps BLCC-F50</name>
    <dbReference type="NCBI Taxonomy" id="3153642"/>
    <lineage>
        <taxon>Bacteria</taxon>
        <taxon>Bacillati</taxon>
        <taxon>Cyanobacteriota</taxon>
        <taxon>Cyanophyceae</taxon>
        <taxon>Oscillatoriophycideae</taxon>
        <taxon>Aerosakkonematales</taxon>
        <taxon>Aerosakkonemataceae</taxon>
        <taxon>Floridanema</taxon>
        <taxon>Floridanema flaviceps</taxon>
    </lineage>
</organism>
<dbReference type="PANTHER" id="PTHR43048:SF3">
    <property type="entry name" value="METHYLMALONYL-COA EPIMERASE, MITOCHONDRIAL"/>
    <property type="match status" value="1"/>
</dbReference>
<proteinExistence type="predicted"/>
<dbReference type="InterPro" id="IPR004360">
    <property type="entry name" value="Glyas_Fos-R_dOase_dom"/>
</dbReference>
<sequence length="361" mass="40515">MKLNKKIARVILSASILIAVIFVHNQVWSQALHQDNSGLTTIAQTQTTQTSVKAVESVGMTVSNMDKSVVFYSQVLDFKKIFDVEVLGTQYDRLQGLFGVRMRVVRMQLGSELIELTEYLTPKGKPIPIDSHSNDRWFQHIAIVVSDMDKAYQHLRKYKVQHTSTAPQRLPDWNLAAAGIRAFYFQDPDGHNLEIIYFPPGKGDPKWQRSTNGLFLGIDHTAIVVSQTEASLKFYRNLLGLKLAAESMNYGIEQEHLNHVTGARLHISSLRSSAGLGIEFLEYVTPQDGRDLPVDTRPNDLVHWQTTLVVSDAQTVASLLQMNQSTFISSSVVAIPEQTLGFKKGFLVRDPDGHVMRLVEK</sequence>
<dbReference type="Proteomes" id="UP001576784">
    <property type="component" value="Unassembled WGS sequence"/>
</dbReference>
<evidence type="ECO:0000313" key="4">
    <source>
        <dbReference type="Proteomes" id="UP001576784"/>
    </source>
</evidence>
<keyword evidence="4" id="KW-1185">Reference proteome</keyword>
<dbReference type="Gene3D" id="3.10.180.10">
    <property type="entry name" value="2,3-Dihydroxybiphenyl 1,2-Dioxygenase, domain 1"/>
    <property type="match status" value="2"/>
</dbReference>
<evidence type="ECO:0000256" key="1">
    <source>
        <dbReference type="ARBA" id="ARBA00022723"/>
    </source>
</evidence>
<dbReference type="Pfam" id="PF00903">
    <property type="entry name" value="Glyoxalase"/>
    <property type="match status" value="2"/>
</dbReference>
<keyword evidence="1" id="KW-0479">Metal-binding</keyword>
<feature type="domain" description="VOC" evidence="2">
    <location>
        <begin position="54"/>
        <end position="198"/>
    </location>
</feature>
<comment type="caution">
    <text evidence="3">The sequence shown here is derived from an EMBL/GenBank/DDBJ whole genome shotgun (WGS) entry which is preliminary data.</text>
</comment>
<feature type="domain" description="VOC" evidence="2">
    <location>
        <begin position="217"/>
        <end position="361"/>
    </location>
</feature>
<gene>
    <name evidence="3" type="ORF">ACE1CI_22275</name>
</gene>
<dbReference type="PANTHER" id="PTHR43048">
    <property type="entry name" value="METHYLMALONYL-COA EPIMERASE"/>
    <property type="match status" value="1"/>
</dbReference>
<dbReference type="InterPro" id="IPR029068">
    <property type="entry name" value="Glyas_Bleomycin-R_OHBP_Dase"/>
</dbReference>
<protein>
    <submittedName>
        <fullName evidence="3">VOC family protein</fullName>
    </submittedName>
</protein>
<evidence type="ECO:0000313" key="3">
    <source>
        <dbReference type="EMBL" id="MFB2895642.1"/>
    </source>
</evidence>
<dbReference type="SUPFAM" id="SSF54593">
    <property type="entry name" value="Glyoxalase/Bleomycin resistance protein/Dihydroxybiphenyl dioxygenase"/>
    <property type="match status" value="1"/>
</dbReference>
<accession>A0ABV4XVF3</accession>
<dbReference type="InterPro" id="IPR037523">
    <property type="entry name" value="VOC_core"/>
</dbReference>
<name>A0ABV4XVF3_9CYAN</name>